<dbReference type="Proteomes" id="UP000193719">
    <property type="component" value="Unassembled WGS sequence"/>
</dbReference>
<feature type="region of interest" description="Disordered" evidence="4">
    <location>
        <begin position="246"/>
        <end position="287"/>
    </location>
</feature>
<feature type="region of interest" description="Disordered" evidence="4">
    <location>
        <begin position="649"/>
        <end position="670"/>
    </location>
</feature>
<keyword evidence="1" id="KW-0677">Repeat</keyword>
<evidence type="ECO:0000256" key="2">
    <source>
        <dbReference type="ARBA" id="ARBA00023043"/>
    </source>
</evidence>
<dbReference type="PROSITE" id="PS50297">
    <property type="entry name" value="ANK_REP_REGION"/>
    <property type="match status" value="3"/>
</dbReference>
<feature type="compositionally biased region" description="Polar residues" evidence="4">
    <location>
        <begin position="960"/>
        <end position="988"/>
    </location>
</feature>
<feature type="compositionally biased region" description="Acidic residues" evidence="4">
    <location>
        <begin position="533"/>
        <end position="562"/>
    </location>
</feature>
<comment type="caution">
    <text evidence="5">The sequence shown here is derived from an EMBL/GenBank/DDBJ whole genome shotgun (WGS) entry which is preliminary data.</text>
</comment>
<feature type="region of interest" description="Disordered" evidence="4">
    <location>
        <begin position="689"/>
        <end position="744"/>
    </location>
</feature>
<feature type="compositionally biased region" description="Basic and acidic residues" evidence="4">
    <location>
        <begin position="305"/>
        <end position="317"/>
    </location>
</feature>
<reference evidence="5 6" key="1">
    <citation type="submission" date="2016-08" db="EMBL/GenBank/DDBJ databases">
        <title>Genomes of anaerobic fungi encode conserved fungal cellulosomes for biomass hydrolysis.</title>
        <authorList>
            <consortium name="DOE Joint Genome Institute"/>
            <person name="Haitjema C.H."/>
            <person name="Gilmore S.P."/>
            <person name="Henske J.K."/>
            <person name="Solomon K.V."/>
            <person name="De Groot R."/>
            <person name="Kuo A."/>
            <person name="Mondo S.J."/>
            <person name="Salamov A.A."/>
            <person name="Labutti K."/>
            <person name="Zhao Z."/>
            <person name="Chiniquy J."/>
            <person name="Barry K."/>
            <person name="Brewer H.M."/>
            <person name="Purvine S.O."/>
            <person name="Wright A.T."/>
            <person name="Boxma B."/>
            <person name="Van Alen T."/>
            <person name="Hackstein J.H."/>
            <person name="Baker S.E."/>
            <person name="Grigoriev I.V."/>
            <person name="O'Malley M.A."/>
        </authorList>
    </citation>
    <scope>NUCLEOTIDE SEQUENCE [LARGE SCALE GENOMIC DNA]</scope>
    <source>
        <strain evidence="6">finn</strain>
    </source>
</reference>
<evidence type="ECO:0000313" key="5">
    <source>
        <dbReference type="EMBL" id="ORX44527.1"/>
    </source>
</evidence>
<feature type="region of interest" description="Disordered" evidence="4">
    <location>
        <begin position="529"/>
        <end position="562"/>
    </location>
</feature>
<gene>
    <name evidence="5" type="ORF">BCR36DRAFT_334564</name>
</gene>
<dbReference type="OrthoDB" id="428895at2759"/>
<feature type="compositionally biased region" description="Low complexity" evidence="4">
    <location>
        <begin position="1011"/>
        <end position="1023"/>
    </location>
</feature>
<keyword evidence="6" id="KW-1185">Reference proteome</keyword>
<protein>
    <submittedName>
        <fullName evidence="5">Ankyrin</fullName>
    </submittedName>
</protein>
<dbReference type="STRING" id="1754191.A0A1Y1V0E1"/>
<evidence type="ECO:0000256" key="3">
    <source>
        <dbReference type="PROSITE-ProRule" id="PRU00023"/>
    </source>
</evidence>
<feature type="compositionally biased region" description="Polar residues" evidence="4">
    <location>
        <begin position="276"/>
        <end position="287"/>
    </location>
</feature>
<dbReference type="Pfam" id="PF00023">
    <property type="entry name" value="Ank"/>
    <property type="match status" value="1"/>
</dbReference>
<dbReference type="InterPro" id="IPR002110">
    <property type="entry name" value="Ankyrin_rpt"/>
</dbReference>
<feature type="region of interest" description="Disordered" evidence="4">
    <location>
        <begin position="305"/>
        <end position="343"/>
    </location>
</feature>
<feature type="repeat" description="ANK" evidence="3">
    <location>
        <begin position="156"/>
        <end position="188"/>
    </location>
</feature>
<dbReference type="PROSITE" id="PS50088">
    <property type="entry name" value="ANK_REPEAT"/>
    <property type="match status" value="3"/>
</dbReference>
<feature type="compositionally biased region" description="Polar residues" evidence="4">
    <location>
        <begin position="13"/>
        <end position="35"/>
    </location>
</feature>
<dbReference type="InterPro" id="IPR036770">
    <property type="entry name" value="Ankyrin_rpt-contain_sf"/>
</dbReference>
<evidence type="ECO:0000256" key="1">
    <source>
        <dbReference type="ARBA" id="ARBA00022737"/>
    </source>
</evidence>
<dbReference type="PANTHER" id="PTHR24173">
    <property type="entry name" value="ANKYRIN REPEAT CONTAINING"/>
    <property type="match status" value="1"/>
</dbReference>
<dbReference type="Pfam" id="PF12796">
    <property type="entry name" value="Ank_2"/>
    <property type="match status" value="1"/>
</dbReference>
<feature type="compositionally biased region" description="Basic and acidic residues" evidence="4">
    <location>
        <begin position="246"/>
        <end position="266"/>
    </location>
</feature>
<feature type="compositionally biased region" description="Basic and acidic residues" evidence="4">
    <location>
        <begin position="1053"/>
        <end position="1062"/>
    </location>
</feature>
<dbReference type="SMART" id="SM00248">
    <property type="entry name" value="ANK"/>
    <property type="match status" value="3"/>
</dbReference>
<dbReference type="PANTHER" id="PTHR24173:SF74">
    <property type="entry name" value="ANKYRIN REPEAT DOMAIN-CONTAINING PROTEIN 16"/>
    <property type="match status" value="1"/>
</dbReference>
<keyword evidence="2 3" id="KW-0040">ANK repeat</keyword>
<organism evidence="5 6">
    <name type="scientific">Piromyces finnis</name>
    <dbReference type="NCBI Taxonomy" id="1754191"/>
    <lineage>
        <taxon>Eukaryota</taxon>
        <taxon>Fungi</taxon>
        <taxon>Fungi incertae sedis</taxon>
        <taxon>Chytridiomycota</taxon>
        <taxon>Chytridiomycota incertae sedis</taxon>
        <taxon>Neocallimastigomycetes</taxon>
        <taxon>Neocallimastigales</taxon>
        <taxon>Neocallimastigaceae</taxon>
        <taxon>Piromyces</taxon>
    </lineage>
</organism>
<sequence>MDSKVEGKKRTKNAISQNNSVSINASNDSLNKNHNEMSSATLGEMVFYYVNNGDMDGLLSLFDDCNKKSQTTLLLQTLLSLSYPNTERLYDFEQQYQNEAAELLGPSVNHLNAIQIACILEDEDMSLAILEFVSKATLEMNAKKVLYEFMGSTWGNGNTLLHLASFLCMADLVRRLLELGANVNRKNERKYKPVDCTNDYNVMDIFLTTTEIKETNIVAESLSSNESISTTADNTNTNQNISCPEEHEIEEKENAENEDNNKESWKNEINIPGDSRNGSIDNDDNNCITVKDEVKEEIKMVEEESKKIEEKKEKEDNSIPTNTTKENSDSKPKSSLKSALKSENSPKKKARICFDALTSFLYMCQYGDPTEDPELPTVRKYLGIPSENGEEINNVEIPECFKDQIPISKEVLSSLYTAHNFLTPLHIAATYNQLGIVKLLVEYADAPVNIQDVEGWTPLHCACAEGNFDIVEYLGRCTKRKYYENALKQTETDDENEITEDDKDKYKGYNNDYHIFEYTEKNPIFMKKSGENKEEDDDDDDDDEKDDENDEEEENDEERYADICDDYITITNDIYRLLLKESNGVEDTDKDKPSVYCVDGPILLDILNEDGNNAYEVCQEDPKGQLIQIHLKNLIVKQQELIKLAMEKKDNEPPEVESDSINNNISEENEKINDHSVGKSKLNEVIYTTTLNDTDEQKEEDKEEEKVEEEKEEMKEDKKTENEKTEEEKPKEIENNKNIEINPQPNIKISDMSEITSTITPINHKVSAKNNIMIEVALNSLDKKEGKDEIRQFKRSSLEKRLSESLDNLKMDKNDLYYNNMTQLQTTDNHHARPCSLMLPRGLCGSDMALNAKGSKRIIPTFNLSLTEGGIKPFNRSHRNNNVIGPSVSFGNGTQSCCYSPGVTSPNNDINMNKLYRRSIQTYSSYNTNSTATDFDFSKHKNGINDSLLKSKQTNSEIESYENNSFKDTSVDSSTTTNGNRRSLSNRASGKVINADTVIEETDNIKESNESLKSNESNKSNKSNKSEDSNKKSSRISINAKKMFFLSFKKKKTQEENQEQQKDILVSTMKKRYEKNSSKAQK</sequence>
<feature type="compositionally biased region" description="Acidic residues" evidence="4">
    <location>
        <begin position="693"/>
        <end position="703"/>
    </location>
</feature>
<dbReference type="AlphaFoldDB" id="A0A1Y1V0E1"/>
<feature type="region of interest" description="Disordered" evidence="4">
    <location>
        <begin position="1002"/>
        <end position="1036"/>
    </location>
</feature>
<feature type="repeat" description="ANK" evidence="3">
    <location>
        <begin position="420"/>
        <end position="442"/>
    </location>
</feature>
<dbReference type="EMBL" id="MCFH01000045">
    <property type="protein sequence ID" value="ORX44527.1"/>
    <property type="molecule type" value="Genomic_DNA"/>
</dbReference>
<feature type="compositionally biased region" description="Low complexity" evidence="4">
    <location>
        <begin position="333"/>
        <end position="343"/>
    </location>
</feature>
<dbReference type="Gene3D" id="1.25.40.20">
    <property type="entry name" value="Ankyrin repeat-containing domain"/>
    <property type="match status" value="2"/>
</dbReference>
<accession>A0A1Y1V0E1</accession>
<evidence type="ECO:0000313" key="6">
    <source>
        <dbReference type="Proteomes" id="UP000193719"/>
    </source>
</evidence>
<feature type="region of interest" description="Disordered" evidence="4">
    <location>
        <begin position="1"/>
        <end position="35"/>
    </location>
</feature>
<feature type="region of interest" description="Disordered" evidence="4">
    <location>
        <begin position="1050"/>
        <end position="1082"/>
    </location>
</feature>
<feature type="region of interest" description="Disordered" evidence="4">
    <location>
        <begin position="222"/>
        <end position="241"/>
    </location>
</feature>
<evidence type="ECO:0000256" key="4">
    <source>
        <dbReference type="SAM" id="MobiDB-lite"/>
    </source>
</evidence>
<feature type="repeat" description="ANK" evidence="3">
    <location>
        <begin position="454"/>
        <end position="474"/>
    </location>
</feature>
<reference evidence="5 6" key="2">
    <citation type="submission" date="2016-08" db="EMBL/GenBank/DDBJ databases">
        <title>Pervasive Adenine N6-methylation of Active Genes in Fungi.</title>
        <authorList>
            <consortium name="DOE Joint Genome Institute"/>
            <person name="Mondo S.J."/>
            <person name="Dannebaum R.O."/>
            <person name="Kuo R.C."/>
            <person name="Labutti K."/>
            <person name="Haridas S."/>
            <person name="Kuo A."/>
            <person name="Salamov A."/>
            <person name="Ahrendt S.R."/>
            <person name="Lipzen A."/>
            <person name="Sullivan W."/>
            <person name="Andreopoulos W.B."/>
            <person name="Clum A."/>
            <person name="Lindquist E."/>
            <person name="Daum C."/>
            <person name="Ramamoorthy G.K."/>
            <person name="Gryganskyi A."/>
            <person name="Culley D."/>
            <person name="Magnuson J.K."/>
            <person name="James T.Y."/>
            <person name="O'Malley M.A."/>
            <person name="Stajich J.E."/>
            <person name="Spatafora J.W."/>
            <person name="Visel A."/>
            <person name="Grigoriev I.V."/>
        </authorList>
    </citation>
    <scope>NUCLEOTIDE SEQUENCE [LARGE SCALE GENOMIC DNA]</scope>
    <source>
        <strain evidence="6">finn</strain>
    </source>
</reference>
<dbReference type="SUPFAM" id="SSF48403">
    <property type="entry name" value="Ankyrin repeat"/>
    <property type="match status" value="1"/>
</dbReference>
<feature type="region of interest" description="Disordered" evidence="4">
    <location>
        <begin position="960"/>
        <end position="989"/>
    </location>
</feature>
<feature type="compositionally biased region" description="Basic and acidic residues" evidence="4">
    <location>
        <begin position="704"/>
        <end position="737"/>
    </location>
</feature>
<name>A0A1Y1V0E1_9FUNG</name>
<proteinExistence type="predicted"/>